<evidence type="ECO:0000256" key="2">
    <source>
        <dbReference type="ARBA" id="ARBA00022670"/>
    </source>
</evidence>
<evidence type="ECO:0000256" key="5">
    <source>
        <dbReference type="PROSITE-ProRule" id="PRU01240"/>
    </source>
</evidence>
<dbReference type="PROSITE" id="PS00138">
    <property type="entry name" value="SUBTILASE_SER"/>
    <property type="match status" value="1"/>
</dbReference>
<comment type="similarity">
    <text evidence="1 5">Belongs to the peptidase S8 family.</text>
</comment>
<dbReference type="InterPro" id="IPR023828">
    <property type="entry name" value="Peptidase_S8_Ser-AS"/>
</dbReference>
<evidence type="ECO:0000256" key="3">
    <source>
        <dbReference type="ARBA" id="ARBA00022801"/>
    </source>
</evidence>
<dbReference type="GO" id="GO:0016787">
    <property type="term" value="F:hydrolase activity"/>
    <property type="evidence" value="ECO:0007669"/>
    <property type="project" value="UniProtKB-KW"/>
</dbReference>
<dbReference type="PANTHER" id="PTHR43806:SF11">
    <property type="entry name" value="CEREVISIN-RELATED"/>
    <property type="match status" value="1"/>
</dbReference>
<feature type="region of interest" description="Disordered" evidence="6">
    <location>
        <begin position="215"/>
        <end position="242"/>
    </location>
</feature>
<dbReference type="SUPFAM" id="SSF89260">
    <property type="entry name" value="Collagen-binding domain"/>
    <property type="match status" value="1"/>
</dbReference>
<keyword evidence="2 5" id="KW-0645">Protease</keyword>
<dbReference type="InterPro" id="IPR036852">
    <property type="entry name" value="Peptidase_S8/S53_dom_sf"/>
</dbReference>
<dbReference type="PROSITE" id="PS00137">
    <property type="entry name" value="SUBTILASE_HIS"/>
    <property type="match status" value="1"/>
</dbReference>
<feature type="chain" id="PRO_5046203219" evidence="7">
    <location>
        <begin position="30"/>
        <end position="609"/>
    </location>
</feature>
<dbReference type="EC" id="3.4.-.-" evidence="9"/>
<comment type="caution">
    <text evidence="9">The sequence shown here is derived from an EMBL/GenBank/DDBJ whole genome shotgun (WGS) entry which is preliminary data.</text>
</comment>
<dbReference type="RefSeq" id="WP_379776776.1">
    <property type="nucleotide sequence ID" value="NZ_JBHSMZ010000026.1"/>
</dbReference>
<protein>
    <submittedName>
        <fullName evidence="9">S8 family peptidase</fullName>
        <ecNumber evidence="9">3.4.-.-</ecNumber>
    </submittedName>
</protein>
<reference evidence="10" key="1">
    <citation type="journal article" date="2019" name="Int. J. Syst. Evol. Microbiol.">
        <title>The Global Catalogue of Microorganisms (GCM) 10K type strain sequencing project: providing services to taxonomists for standard genome sequencing and annotation.</title>
        <authorList>
            <consortium name="The Broad Institute Genomics Platform"/>
            <consortium name="The Broad Institute Genome Sequencing Center for Infectious Disease"/>
            <person name="Wu L."/>
            <person name="Ma J."/>
        </authorList>
    </citation>
    <scope>NUCLEOTIDE SEQUENCE [LARGE SCALE GENOMIC DNA]</scope>
    <source>
        <strain evidence="10">CGMCC 4.5798</strain>
    </source>
</reference>
<keyword evidence="7" id="KW-0732">Signal</keyword>
<name>A0ABW0S626_9BURK</name>
<organism evidence="9 10">
    <name type="scientific">Massilia aerilata</name>
    <dbReference type="NCBI Taxonomy" id="453817"/>
    <lineage>
        <taxon>Bacteria</taxon>
        <taxon>Pseudomonadati</taxon>
        <taxon>Pseudomonadota</taxon>
        <taxon>Betaproteobacteria</taxon>
        <taxon>Burkholderiales</taxon>
        <taxon>Oxalobacteraceae</taxon>
        <taxon>Telluria group</taxon>
        <taxon>Massilia</taxon>
    </lineage>
</organism>
<dbReference type="Gene3D" id="3.40.50.200">
    <property type="entry name" value="Peptidase S8/S53 domain"/>
    <property type="match status" value="1"/>
</dbReference>
<feature type="domain" description="Peptidase S8/S53" evidence="8">
    <location>
        <begin position="178"/>
        <end position="469"/>
    </location>
</feature>
<keyword evidence="4 5" id="KW-0720">Serine protease</keyword>
<dbReference type="Pfam" id="PF00082">
    <property type="entry name" value="Peptidase_S8"/>
    <property type="match status" value="1"/>
</dbReference>
<feature type="active site" description="Charge relay system" evidence="5">
    <location>
        <position position="423"/>
    </location>
</feature>
<keyword evidence="3 5" id="KW-0378">Hydrolase</keyword>
<evidence type="ECO:0000259" key="8">
    <source>
        <dbReference type="Pfam" id="PF00082"/>
    </source>
</evidence>
<dbReference type="CDD" id="cd07496">
    <property type="entry name" value="Peptidases_S8_13"/>
    <property type="match status" value="1"/>
</dbReference>
<dbReference type="Gene3D" id="2.60.120.380">
    <property type="match status" value="1"/>
</dbReference>
<dbReference type="PANTHER" id="PTHR43806">
    <property type="entry name" value="PEPTIDASE S8"/>
    <property type="match status" value="1"/>
</dbReference>
<feature type="signal peptide" evidence="7">
    <location>
        <begin position="1"/>
        <end position="29"/>
    </location>
</feature>
<sequence>MKSQKSMYPAVLKLCAAAVIGLGASAVHAGSVNASAAQGASISDQTDRLIVKYKDEAAPDAKSNAKGLTRAAASSPIIAARLATLNTVGRKLGLTMKELHTIGTGARVVQLNRKVSVAEAAQVAADLAASDASVEYAEPDRIMKPMFTPNDPMFSQQWDYTDTVGGMRLPAAWDKSTGTGIRVAVIDTGYRPHVDLQGQILAGYDFIADTTISNDGNGRDSDASDPGDWTAAGQCGTGQAATNSSWHGTHVAGTIAALTNNGIGVAGVAYGAKVVPVRVLGQCGGYTSDIADGIVWASGGTVSGVTNIAARAQVINMSLGGGGACDTTTQTAINGARSRGTVVVVAAGNEAQNASNSSPANCSGVIAVAATNKSGGRASYSNYGTIVDVAAPGGDTGAAIMSTLNAGTKAPGADSYAGYMGTSMATPHVAGVVALMLAKNPALTPDDVEARLKSSARAFPASCSGCGAGIVDASAAVDAATGTGGGTGTTMSETESNNTISTGNVVSTSGTTVNGNMSSSSDTDYFKVTVPAGKTLSATLTPNASSDYDLYIYNSAGTQVTSSTNGAGAVDSASASNTGTTAVTAYVRVVYYSGGTGSTSGTYTLKLSW</sequence>
<dbReference type="PRINTS" id="PR00723">
    <property type="entry name" value="SUBTILISIN"/>
</dbReference>
<dbReference type="Proteomes" id="UP001596086">
    <property type="component" value="Unassembled WGS sequence"/>
</dbReference>
<evidence type="ECO:0000256" key="6">
    <source>
        <dbReference type="SAM" id="MobiDB-lite"/>
    </source>
</evidence>
<dbReference type="PROSITE" id="PS51892">
    <property type="entry name" value="SUBTILASE"/>
    <property type="match status" value="1"/>
</dbReference>
<evidence type="ECO:0000256" key="4">
    <source>
        <dbReference type="ARBA" id="ARBA00022825"/>
    </source>
</evidence>
<accession>A0ABW0S626</accession>
<feature type="active site" description="Charge relay system" evidence="5">
    <location>
        <position position="247"/>
    </location>
</feature>
<evidence type="ECO:0000256" key="7">
    <source>
        <dbReference type="SAM" id="SignalP"/>
    </source>
</evidence>
<dbReference type="EMBL" id="JBHSMZ010000026">
    <property type="protein sequence ID" value="MFC5551912.1"/>
    <property type="molecule type" value="Genomic_DNA"/>
</dbReference>
<feature type="active site" description="Charge relay system" evidence="5">
    <location>
        <position position="187"/>
    </location>
</feature>
<dbReference type="InterPro" id="IPR022398">
    <property type="entry name" value="Peptidase_S8_His-AS"/>
</dbReference>
<evidence type="ECO:0000313" key="10">
    <source>
        <dbReference type="Proteomes" id="UP001596086"/>
    </source>
</evidence>
<evidence type="ECO:0000313" key="9">
    <source>
        <dbReference type="EMBL" id="MFC5551912.1"/>
    </source>
</evidence>
<evidence type="ECO:0000256" key="1">
    <source>
        <dbReference type="ARBA" id="ARBA00011073"/>
    </source>
</evidence>
<dbReference type="SUPFAM" id="SSF52743">
    <property type="entry name" value="Subtilisin-like"/>
    <property type="match status" value="1"/>
</dbReference>
<dbReference type="InterPro" id="IPR000209">
    <property type="entry name" value="Peptidase_S8/S53_dom"/>
</dbReference>
<dbReference type="InterPro" id="IPR050131">
    <property type="entry name" value="Peptidase_S8_subtilisin-like"/>
</dbReference>
<dbReference type="InterPro" id="IPR034176">
    <property type="entry name" value="Peptidases_S8_13"/>
</dbReference>
<dbReference type="InterPro" id="IPR015500">
    <property type="entry name" value="Peptidase_S8_subtilisin-rel"/>
</dbReference>
<proteinExistence type="inferred from homology"/>
<keyword evidence="10" id="KW-1185">Reference proteome</keyword>
<gene>
    <name evidence="9" type="ORF">ACFPO9_25620</name>
</gene>
<feature type="compositionally biased region" description="Low complexity" evidence="6">
    <location>
        <begin position="230"/>
        <end position="242"/>
    </location>
</feature>